<dbReference type="OrthoDB" id="9768004at2"/>
<keyword evidence="8" id="KW-1185">Reference proteome</keyword>
<dbReference type="Gene3D" id="3.90.1580.10">
    <property type="entry name" value="paralog of FGE (formylglycine-generating enzyme)"/>
    <property type="match status" value="1"/>
</dbReference>
<evidence type="ECO:0000256" key="2">
    <source>
        <dbReference type="ARBA" id="ARBA00023004"/>
    </source>
</evidence>
<dbReference type="NCBIfam" id="TIGR03440">
    <property type="entry name" value="egtB_TIGR03440"/>
    <property type="match status" value="1"/>
</dbReference>
<dbReference type="InterPro" id="IPR024775">
    <property type="entry name" value="DinB-like"/>
</dbReference>
<feature type="domain" description="Sulfatase-modifying factor enzyme-like" evidence="5">
    <location>
        <begin position="368"/>
        <end position="444"/>
    </location>
</feature>
<dbReference type="AlphaFoldDB" id="A0A545T3X6"/>
<dbReference type="GO" id="GO:0052699">
    <property type="term" value="P:ergothioneine biosynthetic process"/>
    <property type="evidence" value="ECO:0007669"/>
    <property type="project" value="InterPro"/>
</dbReference>
<feature type="region of interest" description="Disordered" evidence="4">
    <location>
        <begin position="1"/>
        <end position="31"/>
    </location>
</feature>
<dbReference type="PANTHER" id="PTHR23150">
    <property type="entry name" value="SULFATASE MODIFYING FACTOR 1, 2"/>
    <property type="match status" value="1"/>
</dbReference>
<dbReference type="InterPro" id="IPR034660">
    <property type="entry name" value="DinB/YfiT-like"/>
</dbReference>
<organism evidence="7 8">
    <name type="scientific">Denitrobaculum tricleocarpae</name>
    <dbReference type="NCBI Taxonomy" id="2591009"/>
    <lineage>
        <taxon>Bacteria</taxon>
        <taxon>Pseudomonadati</taxon>
        <taxon>Pseudomonadota</taxon>
        <taxon>Alphaproteobacteria</taxon>
        <taxon>Rhodospirillales</taxon>
        <taxon>Rhodospirillaceae</taxon>
        <taxon>Denitrobaculum</taxon>
    </lineage>
</organism>
<gene>
    <name evidence="7" type="ORF">FKG95_26450</name>
</gene>
<keyword evidence="2" id="KW-0408">Iron</keyword>
<dbReference type="InterPro" id="IPR005532">
    <property type="entry name" value="SUMF_dom"/>
</dbReference>
<feature type="domain" description="DinB-like" evidence="6">
    <location>
        <begin position="42"/>
        <end position="170"/>
    </location>
</feature>
<dbReference type="InterPro" id="IPR017806">
    <property type="entry name" value="EgtB"/>
</dbReference>
<feature type="domain" description="Sulfatase-modifying factor enzyme-like" evidence="5">
    <location>
        <begin position="222"/>
        <end position="356"/>
    </location>
</feature>
<dbReference type="EMBL" id="VHSH01000013">
    <property type="protein sequence ID" value="TQV71919.1"/>
    <property type="molecule type" value="Genomic_DNA"/>
</dbReference>
<accession>A0A545T3X6</accession>
<evidence type="ECO:0000313" key="8">
    <source>
        <dbReference type="Proteomes" id="UP000315252"/>
    </source>
</evidence>
<dbReference type="Proteomes" id="UP000315252">
    <property type="component" value="Unassembled WGS sequence"/>
</dbReference>
<evidence type="ECO:0000256" key="1">
    <source>
        <dbReference type="ARBA" id="ARBA00023002"/>
    </source>
</evidence>
<sequence>MARHSTGRRPDCENRVPKRSHPVSQSLQSARRSGALGESYLKVRNETLALARGLSDADATVQSMEDASPAKWHLAHTTWFFETFLLETQLAGYQSFDPSFCYLFNSYYEQVGARHPRPRRGMLTRPSLEEVWTYREHVDGAMLRLLETEPAEDILNLVELGLNHEQQHQELLLTDILHLFAQNPLRPAFHSPEPLAVDEEGPAALSWKSFDAAMAEIGHEGEGFAFDCEGPRHDAIIRPFKLASRPVLNCEWLEFMADGGYRTPTLWLSDGWAIANERGWNAPFYWEDRAGEWQVMTLRGMQPVDPAAPVCHVSYFEADAFARWTDRRLPTEVEWEHAASLHKLQGNFADSGRLRPKPPVAGQGDDELLSLFGDVWEWTQSPYTAYPRFKASAGAVGEYNGKFMNGQYVLRGGSCVTPGGHVRATYRNFFQPDKRWQFSGLRLADDL</sequence>
<dbReference type="SUPFAM" id="SSF56436">
    <property type="entry name" value="C-type lectin-like"/>
    <property type="match status" value="1"/>
</dbReference>
<evidence type="ECO:0000256" key="3">
    <source>
        <dbReference type="ARBA" id="ARBA00037882"/>
    </source>
</evidence>
<dbReference type="Pfam" id="PF12867">
    <property type="entry name" value="DinB_2"/>
    <property type="match status" value="1"/>
</dbReference>
<feature type="compositionally biased region" description="Polar residues" evidence="4">
    <location>
        <begin position="22"/>
        <end position="31"/>
    </location>
</feature>
<dbReference type="InterPro" id="IPR016187">
    <property type="entry name" value="CTDL_fold"/>
</dbReference>
<protein>
    <submittedName>
        <fullName evidence="7">Ergothioneine biosynthesis protein EgtB</fullName>
    </submittedName>
</protein>
<dbReference type="Pfam" id="PF03781">
    <property type="entry name" value="FGE-sulfatase"/>
    <property type="match status" value="2"/>
</dbReference>
<proteinExistence type="predicted"/>
<evidence type="ECO:0000313" key="7">
    <source>
        <dbReference type="EMBL" id="TQV71919.1"/>
    </source>
</evidence>
<comment type="pathway">
    <text evidence="3">Amino-acid biosynthesis; ergothioneine biosynthesis.</text>
</comment>
<evidence type="ECO:0000259" key="6">
    <source>
        <dbReference type="Pfam" id="PF12867"/>
    </source>
</evidence>
<dbReference type="SUPFAM" id="SSF109854">
    <property type="entry name" value="DinB/YfiT-like putative metalloenzymes"/>
    <property type="match status" value="1"/>
</dbReference>
<comment type="caution">
    <text evidence="7">The sequence shown here is derived from an EMBL/GenBank/DDBJ whole genome shotgun (WGS) entry which is preliminary data.</text>
</comment>
<dbReference type="InterPro" id="IPR042095">
    <property type="entry name" value="SUMF_sf"/>
</dbReference>
<name>A0A545T3X6_9PROT</name>
<dbReference type="PANTHER" id="PTHR23150:SF36">
    <property type="entry name" value="HERCYNINE OXYGENASE"/>
    <property type="match status" value="1"/>
</dbReference>
<reference evidence="7 8" key="1">
    <citation type="submission" date="2019-06" db="EMBL/GenBank/DDBJ databases">
        <title>Whole genome sequence for Rhodospirillaceae sp. R148.</title>
        <authorList>
            <person name="Wang G."/>
        </authorList>
    </citation>
    <scope>NUCLEOTIDE SEQUENCE [LARGE SCALE GENOMIC DNA]</scope>
    <source>
        <strain evidence="7 8">R148</strain>
    </source>
</reference>
<evidence type="ECO:0000256" key="4">
    <source>
        <dbReference type="SAM" id="MobiDB-lite"/>
    </source>
</evidence>
<keyword evidence="1" id="KW-0560">Oxidoreductase</keyword>
<evidence type="ECO:0000259" key="5">
    <source>
        <dbReference type="Pfam" id="PF03781"/>
    </source>
</evidence>
<dbReference type="InterPro" id="IPR051043">
    <property type="entry name" value="Sulfatase_Mod_Factor_Kinase"/>
</dbReference>